<comment type="caution">
    <text evidence="2">The sequence shown here is derived from an EMBL/GenBank/DDBJ whole genome shotgun (WGS) entry which is preliminary data.</text>
</comment>
<dbReference type="PANTHER" id="PTHR33223:SF3">
    <property type="match status" value="1"/>
</dbReference>
<keyword evidence="3" id="KW-1185">Reference proteome</keyword>
<dbReference type="AlphaFoldDB" id="A0A834TNZ5"/>
<proteinExistence type="predicted"/>
<evidence type="ECO:0008006" key="4">
    <source>
        <dbReference type="Google" id="ProtNLM"/>
    </source>
</evidence>
<feature type="region of interest" description="Disordered" evidence="1">
    <location>
        <begin position="19"/>
        <end position="47"/>
    </location>
</feature>
<sequence>MKASTSAEQLEILSSALFAEDKPSRENMTEEKTLREHATPPVNQAPSCITTPTLHGPLELKSGLIDLLPKFRGLMNEEPYRQLKEFHVVCSSMKPESVTEEQIKLRAFPFSLDNAAKDWLSYLTAGSITTWEEMMRLFLDRYFTCCLLPTERSKIDSVSCGSMEDKTPIEARKLTDTMVATSRKFRERQELPEQCHYFEKWKKLEELPKKVSRGHNSGVEVEPKAEVVVQKQAKRVIEFEKTILYDAKLLDTNMKYLILDNKLGSKVPLMPKNIGVIVMWYSELGHNIVPKPPD</sequence>
<reference evidence="2" key="1">
    <citation type="submission" date="2020-09" db="EMBL/GenBank/DDBJ databases">
        <title>Genome-Enabled Discovery of Anthraquinone Biosynthesis in Senna tora.</title>
        <authorList>
            <person name="Kang S.-H."/>
            <person name="Pandey R.P."/>
            <person name="Lee C.-M."/>
            <person name="Sim J.-S."/>
            <person name="Jeong J.-T."/>
            <person name="Choi B.-S."/>
            <person name="Jung M."/>
            <person name="Ginzburg D."/>
            <person name="Zhao K."/>
            <person name="Won S.Y."/>
            <person name="Oh T.-J."/>
            <person name="Yu Y."/>
            <person name="Kim N.-H."/>
            <person name="Lee O.R."/>
            <person name="Lee T.-H."/>
            <person name="Bashyal P."/>
            <person name="Kim T.-S."/>
            <person name="Lee W.-H."/>
            <person name="Kawkins C."/>
            <person name="Kim C.-K."/>
            <person name="Kim J.S."/>
            <person name="Ahn B.O."/>
            <person name="Rhee S.Y."/>
            <person name="Sohng J.K."/>
        </authorList>
    </citation>
    <scope>NUCLEOTIDE SEQUENCE</scope>
    <source>
        <tissue evidence="2">Leaf</tissue>
    </source>
</reference>
<dbReference type="PANTHER" id="PTHR33223">
    <property type="entry name" value="CCHC-TYPE DOMAIN-CONTAINING PROTEIN"/>
    <property type="match status" value="1"/>
</dbReference>
<accession>A0A834TNZ5</accession>
<organism evidence="2 3">
    <name type="scientific">Senna tora</name>
    <dbReference type="NCBI Taxonomy" id="362788"/>
    <lineage>
        <taxon>Eukaryota</taxon>
        <taxon>Viridiplantae</taxon>
        <taxon>Streptophyta</taxon>
        <taxon>Embryophyta</taxon>
        <taxon>Tracheophyta</taxon>
        <taxon>Spermatophyta</taxon>
        <taxon>Magnoliopsida</taxon>
        <taxon>eudicotyledons</taxon>
        <taxon>Gunneridae</taxon>
        <taxon>Pentapetalae</taxon>
        <taxon>rosids</taxon>
        <taxon>fabids</taxon>
        <taxon>Fabales</taxon>
        <taxon>Fabaceae</taxon>
        <taxon>Caesalpinioideae</taxon>
        <taxon>Cassia clade</taxon>
        <taxon>Senna</taxon>
    </lineage>
</organism>
<gene>
    <name evidence="2" type="ORF">G2W53_016211</name>
</gene>
<protein>
    <recommendedName>
        <fullName evidence="4">Retrotransposon gag domain-containing protein</fullName>
    </recommendedName>
</protein>
<evidence type="ECO:0000256" key="1">
    <source>
        <dbReference type="SAM" id="MobiDB-lite"/>
    </source>
</evidence>
<dbReference type="EMBL" id="JAAIUW010000006">
    <property type="protein sequence ID" value="KAF7825047.1"/>
    <property type="molecule type" value="Genomic_DNA"/>
</dbReference>
<feature type="compositionally biased region" description="Basic and acidic residues" evidence="1">
    <location>
        <begin position="19"/>
        <end position="38"/>
    </location>
</feature>
<dbReference type="Proteomes" id="UP000634136">
    <property type="component" value="Unassembled WGS sequence"/>
</dbReference>
<evidence type="ECO:0000313" key="2">
    <source>
        <dbReference type="EMBL" id="KAF7825047.1"/>
    </source>
</evidence>
<evidence type="ECO:0000313" key="3">
    <source>
        <dbReference type="Proteomes" id="UP000634136"/>
    </source>
</evidence>
<name>A0A834TNZ5_9FABA</name>
<dbReference type="OrthoDB" id="1306017at2759"/>